<comment type="caution">
    <text evidence="1">The sequence shown here is derived from an EMBL/GenBank/DDBJ whole genome shotgun (WGS) entry which is preliminary data.</text>
</comment>
<evidence type="ECO:0000313" key="1">
    <source>
        <dbReference type="EMBL" id="KAH3711625.1"/>
    </source>
</evidence>
<protein>
    <submittedName>
        <fullName evidence="1">Uncharacterized protein</fullName>
    </submittedName>
</protein>
<sequence>MSSAFSSDDLRVQMGNLLKRECNTQEDGNVFAYTYTMKDEHFKLQEEAFDMFEGRALH</sequence>
<organism evidence="1 2">
    <name type="scientific">Dreissena polymorpha</name>
    <name type="common">Zebra mussel</name>
    <name type="synonym">Mytilus polymorpha</name>
    <dbReference type="NCBI Taxonomy" id="45954"/>
    <lineage>
        <taxon>Eukaryota</taxon>
        <taxon>Metazoa</taxon>
        <taxon>Spiralia</taxon>
        <taxon>Lophotrochozoa</taxon>
        <taxon>Mollusca</taxon>
        <taxon>Bivalvia</taxon>
        <taxon>Autobranchia</taxon>
        <taxon>Heteroconchia</taxon>
        <taxon>Euheterodonta</taxon>
        <taxon>Imparidentia</taxon>
        <taxon>Neoheterodontei</taxon>
        <taxon>Myida</taxon>
        <taxon>Dreissenoidea</taxon>
        <taxon>Dreissenidae</taxon>
        <taxon>Dreissena</taxon>
    </lineage>
</organism>
<accession>A0A9D3Z6P8</accession>
<reference evidence="1" key="2">
    <citation type="submission" date="2020-11" db="EMBL/GenBank/DDBJ databases">
        <authorList>
            <person name="McCartney M.A."/>
            <person name="Auch B."/>
            <person name="Kono T."/>
            <person name="Mallez S."/>
            <person name="Becker A."/>
            <person name="Gohl D.M."/>
            <person name="Silverstein K.A.T."/>
            <person name="Koren S."/>
            <person name="Bechman K.B."/>
            <person name="Herman A."/>
            <person name="Abrahante J.E."/>
            <person name="Garbe J."/>
        </authorList>
    </citation>
    <scope>NUCLEOTIDE SEQUENCE</scope>
    <source>
        <strain evidence="1">Duluth1</strain>
        <tissue evidence="1">Whole animal</tissue>
    </source>
</reference>
<dbReference type="EMBL" id="JAIWYP010000014">
    <property type="protein sequence ID" value="KAH3711625.1"/>
    <property type="molecule type" value="Genomic_DNA"/>
</dbReference>
<proteinExistence type="predicted"/>
<dbReference type="Proteomes" id="UP000828390">
    <property type="component" value="Unassembled WGS sequence"/>
</dbReference>
<evidence type="ECO:0000313" key="2">
    <source>
        <dbReference type="Proteomes" id="UP000828390"/>
    </source>
</evidence>
<name>A0A9D3Z6P8_DREPO</name>
<dbReference type="AlphaFoldDB" id="A0A9D3Z6P8"/>
<gene>
    <name evidence="1" type="ORF">DPMN_071296</name>
</gene>
<reference evidence="1" key="1">
    <citation type="journal article" date="2019" name="bioRxiv">
        <title>The Genome of the Zebra Mussel, Dreissena polymorpha: A Resource for Invasive Species Research.</title>
        <authorList>
            <person name="McCartney M.A."/>
            <person name="Auch B."/>
            <person name="Kono T."/>
            <person name="Mallez S."/>
            <person name="Zhang Y."/>
            <person name="Obille A."/>
            <person name="Becker A."/>
            <person name="Abrahante J.E."/>
            <person name="Garbe J."/>
            <person name="Badalamenti J.P."/>
            <person name="Herman A."/>
            <person name="Mangelson H."/>
            <person name="Liachko I."/>
            <person name="Sullivan S."/>
            <person name="Sone E.D."/>
            <person name="Koren S."/>
            <person name="Silverstein K.A.T."/>
            <person name="Beckman K.B."/>
            <person name="Gohl D.M."/>
        </authorList>
    </citation>
    <scope>NUCLEOTIDE SEQUENCE</scope>
    <source>
        <strain evidence="1">Duluth1</strain>
        <tissue evidence="1">Whole animal</tissue>
    </source>
</reference>
<keyword evidence="2" id="KW-1185">Reference proteome</keyword>